<dbReference type="InterPro" id="IPR042944">
    <property type="entry name" value="Collectrin"/>
</dbReference>
<keyword evidence="8" id="KW-0325">Glycoprotein</keyword>
<reference evidence="12 13" key="1">
    <citation type="journal article" date="2018" name="Genomics">
        <title>Molecular footprints of inshore aquatic adaptation in Indo-Pacific humpback dolphin (Sousa chinensis).</title>
        <authorList>
            <person name="Ming Y."/>
            <person name="Jian J."/>
            <person name="Yu F."/>
            <person name="Yu X."/>
            <person name="Wang J."/>
            <person name="Liu W."/>
        </authorList>
    </citation>
    <scope>NUCLEOTIDE SEQUENCE [LARGE SCALE GENOMIC DNA]</scope>
    <source>
        <strain evidence="12">MY-2018</strain>
        <tissue evidence="12">Skin</tissue>
    </source>
</reference>
<evidence type="ECO:0000256" key="8">
    <source>
        <dbReference type="ARBA" id="ARBA00023180"/>
    </source>
</evidence>
<dbReference type="AlphaFoldDB" id="A0A484GJ85"/>
<dbReference type="PANTHER" id="PTHR46884:SF1">
    <property type="entry name" value="COLLECTRIN"/>
    <property type="match status" value="1"/>
</dbReference>
<dbReference type="GO" id="GO:0005886">
    <property type="term" value="C:plasma membrane"/>
    <property type="evidence" value="ECO:0007669"/>
    <property type="project" value="UniProtKB-SubCell"/>
</dbReference>
<dbReference type="Proteomes" id="UP000295264">
    <property type="component" value="Unassembled WGS sequence"/>
</dbReference>
<feature type="domain" description="Collectrin-like" evidence="11">
    <location>
        <begin position="1"/>
        <end position="66"/>
    </location>
</feature>
<keyword evidence="6 9" id="KW-1133">Transmembrane helix</keyword>
<accession>A0A484GJ85</accession>
<keyword evidence="2 9" id="KW-1003">Cell membrane</keyword>
<evidence type="ECO:0000256" key="1">
    <source>
        <dbReference type="ARBA" id="ARBA00004251"/>
    </source>
</evidence>
<keyword evidence="7 9" id="KW-0472">Membrane</keyword>
<sequence length="66" mass="7398">RMSRGRINDAFRLDDSSLEFLGVQPTLAPPYEPPVTVWLIIFGVVMGVVVIGIVVLIFTGIRDRRK</sequence>
<feature type="transmembrane region" description="Helical" evidence="10">
    <location>
        <begin position="37"/>
        <end position="61"/>
    </location>
</feature>
<evidence type="ECO:0000256" key="4">
    <source>
        <dbReference type="ARBA" id="ARBA00022692"/>
    </source>
</evidence>
<dbReference type="GO" id="GO:0070062">
    <property type="term" value="C:extracellular exosome"/>
    <property type="evidence" value="ECO:0007669"/>
    <property type="project" value="TreeGrafter"/>
</dbReference>
<evidence type="ECO:0000256" key="7">
    <source>
        <dbReference type="ARBA" id="ARBA00023136"/>
    </source>
</evidence>
<dbReference type="PROSITE" id="PS52010">
    <property type="entry name" value="COLLECTRIN_LIKE"/>
    <property type="match status" value="1"/>
</dbReference>
<comment type="caution">
    <text evidence="12">The sequence shown here is derived from an EMBL/GenBank/DDBJ whole genome shotgun (WGS) entry which is preliminary data.</text>
</comment>
<evidence type="ECO:0000256" key="5">
    <source>
        <dbReference type="ARBA" id="ARBA00022729"/>
    </source>
</evidence>
<gene>
    <name evidence="12" type="ORF">DBR06_SOUSAS21710017</name>
</gene>
<evidence type="ECO:0000256" key="10">
    <source>
        <dbReference type="SAM" id="Phobius"/>
    </source>
</evidence>
<name>A0A484GJ85_SOUCH</name>
<dbReference type="PANTHER" id="PTHR46884">
    <property type="entry name" value="COLLECTRIN"/>
    <property type="match status" value="1"/>
</dbReference>
<dbReference type="EMBL" id="QWLN02007251">
    <property type="protein sequence ID" value="TEA35589.1"/>
    <property type="molecule type" value="Genomic_DNA"/>
</dbReference>
<organism evidence="12 13">
    <name type="scientific">Sousa chinensis</name>
    <name type="common">Indo-pacific humpbacked dolphin</name>
    <name type="synonym">Steno chinensis</name>
    <dbReference type="NCBI Taxonomy" id="103600"/>
    <lineage>
        <taxon>Eukaryota</taxon>
        <taxon>Metazoa</taxon>
        <taxon>Chordata</taxon>
        <taxon>Craniata</taxon>
        <taxon>Vertebrata</taxon>
        <taxon>Euteleostomi</taxon>
        <taxon>Mammalia</taxon>
        <taxon>Eutheria</taxon>
        <taxon>Laurasiatheria</taxon>
        <taxon>Artiodactyla</taxon>
        <taxon>Whippomorpha</taxon>
        <taxon>Cetacea</taxon>
        <taxon>Odontoceti</taxon>
        <taxon>Delphinidae</taxon>
        <taxon>Sousa</taxon>
    </lineage>
</organism>
<dbReference type="InterPro" id="IPR031588">
    <property type="entry name" value="Collectrin_dom"/>
</dbReference>
<evidence type="ECO:0000256" key="2">
    <source>
        <dbReference type="ARBA" id="ARBA00022475"/>
    </source>
</evidence>
<evidence type="ECO:0000259" key="11">
    <source>
        <dbReference type="PROSITE" id="PS52010"/>
    </source>
</evidence>
<comment type="subcellular location">
    <subcellularLocation>
        <location evidence="1 9">Cell membrane</location>
        <topology evidence="1 9">Single-pass type I membrane protein</topology>
    </subcellularLocation>
</comment>
<evidence type="ECO:0000256" key="6">
    <source>
        <dbReference type="ARBA" id="ARBA00022989"/>
    </source>
</evidence>
<feature type="non-terminal residue" evidence="12">
    <location>
        <position position="1"/>
    </location>
</feature>
<dbReference type="GO" id="GO:0051957">
    <property type="term" value="P:positive regulation of amino acid transport"/>
    <property type="evidence" value="ECO:0007669"/>
    <property type="project" value="TreeGrafter"/>
</dbReference>
<keyword evidence="5" id="KW-0732">Signal</keyword>
<proteinExistence type="predicted"/>
<keyword evidence="13" id="KW-1185">Reference proteome</keyword>
<keyword evidence="3" id="KW-0597">Phosphoprotein</keyword>
<dbReference type="Pfam" id="PF16959">
    <property type="entry name" value="Collectrin"/>
    <property type="match status" value="1"/>
</dbReference>
<evidence type="ECO:0000256" key="9">
    <source>
        <dbReference type="PROSITE-ProRule" id="PRU01354"/>
    </source>
</evidence>
<protein>
    <recommendedName>
        <fullName evidence="11">Collectrin-like domain-containing protein</fullName>
    </recommendedName>
</protein>
<evidence type="ECO:0000256" key="3">
    <source>
        <dbReference type="ARBA" id="ARBA00022553"/>
    </source>
</evidence>
<evidence type="ECO:0000313" key="12">
    <source>
        <dbReference type="EMBL" id="TEA35589.1"/>
    </source>
</evidence>
<keyword evidence="4 9" id="KW-0812">Transmembrane</keyword>
<evidence type="ECO:0000313" key="13">
    <source>
        <dbReference type="Proteomes" id="UP000295264"/>
    </source>
</evidence>